<keyword evidence="1" id="KW-0812">Transmembrane</keyword>
<keyword evidence="1" id="KW-1133">Transmembrane helix</keyword>
<reference evidence="2 3" key="1">
    <citation type="submission" date="2022-10" db="EMBL/GenBank/DDBJ databases">
        <authorList>
            <person name="Xie J."/>
            <person name="Shen N."/>
        </authorList>
    </citation>
    <scope>NUCLEOTIDE SEQUENCE [LARGE SCALE GENOMIC DNA]</scope>
    <source>
        <strain evidence="2 3">DSM 41681</strain>
    </source>
</reference>
<comment type="caution">
    <text evidence="2">The sequence shown here is derived from an EMBL/GenBank/DDBJ whole genome shotgun (WGS) entry which is preliminary data.</text>
</comment>
<evidence type="ECO:0000256" key="1">
    <source>
        <dbReference type="SAM" id="Phobius"/>
    </source>
</evidence>
<keyword evidence="3" id="KW-1185">Reference proteome</keyword>
<organism evidence="2 3">
    <name type="scientific">Streptomyces kunmingensis</name>
    <dbReference type="NCBI Taxonomy" id="68225"/>
    <lineage>
        <taxon>Bacteria</taxon>
        <taxon>Bacillati</taxon>
        <taxon>Actinomycetota</taxon>
        <taxon>Actinomycetes</taxon>
        <taxon>Kitasatosporales</taxon>
        <taxon>Streptomycetaceae</taxon>
        <taxon>Streptomyces</taxon>
    </lineage>
</organism>
<dbReference type="RefSeq" id="WP_324770268.1">
    <property type="nucleotide sequence ID" value="NZ_BAAATS010000067.1"/>
</dbReference>
<dbReference type="EMBL" id="JAOZYB010000168">
    <property type="protein sequence ID" value="MEB3962691.1"/>
    <property type="molecule type" value="Genomic_DNA"/>
</dbReference>
<dbReference type="Proteomes" id="UP001352223">
    <property type="component" value="Unassembled WGS sequence"/>
</dbReference>
<keyword evidence="1" id="KW-0472">Membrane</keyword>
<accession>A0ABU6CES3</accession>
<sequence length="87" mass="9679">MYGNWGQDMGAWAYTLIVMGVVFWGVLGLVAFALLRGIPNGGSHHEATLPQPERLLAQRYARGDVDEDEYRRRLAVPHDNAVNRKGG</sequence>
<gene>
    <name evidence="2" type="ORF">OKJ48_20920</name>
</gene>
<protein>
    <submittedName>
        <fullName evidence="2">SHOCT domain-containing protein</fullName>
    </submittedName>
</protein>
<feature type="transmembrane region" description="Helical" evidence="1">
    <location>
        <begin position="12"/>
        <end position="35"/>
    </location>
</feature>
<evidence type="ECO:0000313" key="3">
    <source>
        <dbReference type="Proteomes" id="UP001352223"/>
    </source>
</evidence>
<name>A0ABU6CES3_9ACTN</name>
<proteinExistence type="predicted"/>
<evidence type="ECO:0000313" key="2">
    <source>
        <dbReference type="EMBL" id="MEB3962691.1"/>
    </source>
</evidence>